<dbReference type="EMBL" id="PXOA01000635">
    <property type="protein sequence ID" value="RFU73560.1"/>
    <property type="molecule type" value="Genomic_DNA"/>
</dbReference>
<feature type="signal peptide" evidence="2">
    <location>
        <begin position="1"/>
        <end position="16"/>
    </location>
</feature>
<feature type="region of interest" description="Disordered" evidence="1">
    <location>
        <begin position="216"/>
        <end position="245"/>
    </location>
</feature>
<evidence type="ECO:0000256" key="2">
    <source>
        <dbReference type="SAM" id="SignalP"/>
    </source>
</evidence>
<dbReference type="AlphaFoldDB" id="A0A395NBR4"/>
<accession>A0A395NBR4</accession>
<dbReference type="STRING" id="490622.A0A395NBR4"/>
<evidence type="ECO:0000313" key="3">
    <source>
        <dbReference type="EMBL" id="RFU73560.1"/>
    </source>
</evidence>
<reference evidence="3 4" key="1">
    <citation type="journal article" date="2018" name="PLoS Pathog.">
        <title>Evolution of structural diversity of trichothecenes, a family of toxins produced by plant pathogenic and entomopathogenic fungi.</title>
        <authorList>
            <person name="Proctor R.H."/>
            <person name="McCormick S.P."/>
            <person name="Kim H.S."/>
            <person name="Cardoza R.E."/>
            <person name="Stanley A.M."/>
            <person name="Lindo L."/>
            <person name="Kelly A."/>
            <person name="Brown D.W."/>
            <person name="Lee T."/>
            <person name="Vaughan M.M."/>
            <person name="Alexander N.J."/>
            <person name="Busman M."/>
            <person name="Gutierrez S."/>
        </authorList>
    </citation>
    <scope>NUCLEOTIDE SEQUENCE [LARGE SCALE GENOMIC DNA]</scope>
    <source>
        <strain evidence="3 4">IBT 40837</strain>
    </source>
</reference>
<sequence length="273" mass="26731">MRFTVAAAVLATSVLAQEPVSTDYTTELVTITACPETVTNCPARQQTTSVATNYIPLTTSTVYETHVHTVTSCGPEVTNCPAHSTVLSTETVAVSTTICPVTATATAVPTTQGWSNSTAVVPPPYPTGGESSASPVTIPVYTPPAVSSPVYTPPAQAPTTGYAAPTGGAPGAPGYPVSSAAPVCPGSSVVAVTKSYTTVLTSVEYQTVAVPCPTGPAGGNPGGAPSGTGAVPPQPTGPAGNGTTVPPPVNGAASFTGSAVFAVIAGAAALFLA</sequence>
<feature type="compositionally biased region" description="Gly residues" evidence="1">
    <location>
        <begin position="216"/>
        <end position="226"/>
    </location>
</feature>
<feature type="chain" id="PRO_5017354587" evidence="2">
    <location>
        <begin position="17"/>
        <end position="273"/>
    </location>
</feature>
<organism evidence="3 4">
    <name type="scientific">Trichoderma arundinaceum</name>
    <dbReference type="NCBI Taxonomy" id="490622"/>
    <lineage>
        <taxon>Eukaryota</taxon>
        <taxon>Fungi</taxon>
        <taxon>Dikarya</taxon>
        <taxon>Ascomycota</taxon>
        <taxon>Pezizomycotina</taxon>
        <taxon>Sordariomycetes</taxon>
        <taxon>Hypocreomycetidae</taxon>
        <taxon>Hypocreales</taxon>
        <taxon>Hypocreaceae</taxon>
        <taxon>Trichoderma</taxon>
    </lineage>
</organism>
<gene>
    <name evidence="3" type="ORF">TARUN_8689</name>
</gene>
<proteinExistence type="predicted"/>
<dbReference type="Proteomes" id="UP000266272">
    <property type="component" value="Unassembled WGS sequence"/>
</dbReference>
<evidence type="ECO:0000313" key="4">
    <source>
        <dbReference type="Proteomes" id="UP000266272"/>
    </source>
</evidence>
<keyword evidence="2" id="KW-0732">Signal</keyword>
<keyword evidence="4" id="KW-1185">Reference proteome</keyword>
<protein>
    <submittedName>
        <fullName evidence="3">Gpi anchored serine-rich</fullName>
    </submittedName>
</protein>
<dbReference type="OrthoDB" id="3565477at2759"/>
<name>A0A395NBR4_TRIAR</name>
<evidence type="ECO:0000256" key="1">
    <source>
        <dbReference type="SAM" id="MobiDB-lite"/>
    </source>
</evidence>
<comment type="caution">
    <text evidence="3">The sequence shown here is derived from an EMBL/GenBank/DDBJ whole genome shotgun (WGS) entry which is preliminary data.</text>
</comment>